<sequence>MKQIQSILLAFITIILLAPAAAAQTQTAEAARVDDIKFFVENFYYGDIPENLQSMTTIDQIIEALDEYSRYMTPDEYTNYVSAVGADDIALHDIHEPAVSSAMLYGNVGYISITTFSTNMDKDVIRHYSSLKKQGADKLVIDLRYNGGGYVESAEQLLGHFEGVKTAYEMKTREGNTTVKPVQSKIKFPKQTYILVNRYSASASEIVAASLQDQQAAIIVGEQTKGKGTIQSFFEFEDGAALKLTIGEFTGPKKSKIHRKGIAPTIDCEHDKELSTIHARILKDSLAHQQYKQVDDLQNVLTDKTFHLHFTQEMNLTYNQTSNKVELVKLGGVAVPISIKPNGANTLDITPNKRMQKGGSYFLIVQPGFANDKGRTTKQGIYTPITVK</sequence>
<dbReference type="GO" id="GO:0006508">
    <property type="term" value="P:proteolysis"/>
    <property type="evidence" value="ECO:0007669"/>
    <property type="project" value="UniProtKB-KW"/>
</dbReference>
<gene>
    <name evidence="6" type="ORF">SLU01_01000</name>
</gene>
<evidence type="ECO:0000256" key="2">
    <source>
        <dbReference type="ARBA" id="ARBA00022801"/>
    </source>
</evidence>
<dbReference type="PANTHER" id="PTHR32060">
    <property type="entry name" value="TAIL-SPECIFIC PROTEASE"/>
    <property type="match status" value="1"/>
</dbReference>
<dbReference type="EMBL" id="BJYL01000003">
    <property type="protein sequence ID" value="GEN81788.1"/>
    <property type="molecule type" value="Genomic_DNA"/>
</dbReference>
<dbReference type="Proteomes" id="UP000321901">
    <property type="component" value="Unassembled WGS sequence"/>
</dbReference>
<feature type="domain" description="Tail specific protease" evidence="5">
    <location>
        <begin position="84"/>
        <end position="269"/>
    </location>
</feature>
<dbReference type="GO" id="GO:0030288">
    <property type="term" value="C:outer membrane-bounded periplasmic space"/>
    <property type="evidence" value="ECO:0007669"/>
    <property type="project" value="TreeGrafter"/>
</dbReference>
<dbReference type="RefSeq" id="WP_147054197.1">
    <property type="nucleotide sequence ID" value="NZ_BJYL01000003.1"/>
</dbReference>
<dbReference type="InterPro" id="IPR004447">
    <property type="entry name" value="Peptidase_S41A"/>
</dbReference>
<evidence type="ECO:0000256" key="3">
    <source>
        <dbReference type="ARBA" id="ARBA00022825"/>
    </source>
</evidence>
<keyword evidence="4" id="KW-0732">Signal</keyword>
<dbReference type="Gene3D" id="3.90.226.10">
    <property type="entry name" value="2-enoyl-CoA Hydratase, Chain A, domain 1"/>
    <property type="match status" value="1"/>
</dbReference>
<keyword evidence="7" id="KW-1185">Reference proteome</keyword>
<evidence type="ECO:0000256" key="4">
    <source>
        <dbReference type="SAM" id="SignalP"/>
    </source>
</evidence>
<name>A0A511Z2W0_9BACL</name>
<protein>
    <recommendedName>
        <fullName evidence="5">Tail specific protease domain-containing protein</fullName>
    </recommendedName>
</protein>
<keyword evidence="3" id="KW-0720">Serine protease</keyword>
<dbReference type="SUPFAM" id="SSF52096">
    <property type="entry name" value="ClpP/crotonase"/>
    <property type="match status" value="1"/>
</dbReference>
<keyword evidence="2" id="KW-0378">Hydrolase</keyword>
<evidence type="ECO:0000259" key="5">
    <source>
        <dbReference type="SMART" id="SM00245"/>
    </source>
</evidence>
<feature type="chain" id="PRO_5038656322" description="Tail specific protease domain-containing protein" evidence="4">
    <location>
        <begin position="24"/>
        <end position="388"/>
    </location>
</feature>
<dbReference type="Pfam" id="PF03572">
    <property type="entry name" value="Peptidase_S41"/>
    <property type="match status" value="1"/>
</dbReference>
<dbReference type="GO" id="GO:0004175">
    <property type="term" value="F:endopeptidase activity"/>
    <property type="evidence" value="ECO:0007669"/>
    <property type="project" value="TreeGrafter"/>
</dbReference>
<dbReference type="CDD" id="cd07560">
    <property type="entry name" value="Peptidase_S41_CPP"/>
    <property type="match status" value="1"/>
</dbReference>
<organism evidence="6 7">
    <name type="scientific">Sporosarcina luteola</name>
    <dbReference type="NCBI Taxonomy" id="582850"/>
    <lineage>
        <taxon>Bacteria</taxon>
        <taxon>Bacillati</taxon>
        <taxon>Bacillota</taxon>
        <taxon>Bacilli</taxon>
        <taxon>Bacillales</taxon>
        <taxon>Caryophanaceae</taxon>
        <taxon>Sporosarcina</taxon>
    </lineage>
</organism>
<proteinExistence type="predicted"/>
<dbReference type="GO" id="GO:0008236">
    <property type="term" value="F:serine-type peptidase activity"/>
    <property type="evidence" value="ECO:0007669"/>
    <property type="project" value="UniProtKB-KW"/>
</dbReference>
<reference evidence="6 7" key="1">
    <citation type="submission" date="2019-07" db="EMBL/GenBank/DDBJ databases">
        <title>Whole genome shotgun sequence of Sporosarcina luteola NBRC 105378.</title>
        <authorList>
            <person name="Hosoyama A."/>
            <person name="Uohara A."/>
            <person name="Ohji S."/>
            <person name="Ichikawa N."/>
        </authorList>
    </citation>
    <scope>NUCLEOTIDE SEQUENCE [LARGE SCALE GENOMIC DNA]</scope>
    <source>
        <strain evidence="6 7">NBRC 105378</strain>
    </source>
</reference>
<dbReference type="AlphaFoldDB" id="A0A511Z2W0"/>
<comment type="caution">
    <text evidence="6">The sequence shown here is derived from an EMBL/GenBank/DDBJ whole genome shotgun (WGS) entry which is preliminary data.</text>
</comment>
<dbReference type="InterPro" id="IPR029045">
    <property type="entry name" value="ClpP/crotonase-like_dom_sf"/>
</dbReference>
<evidence type="ECO:0000313" key="6">
    <source>
        <dbReference type="EMBL" id="GEN81788.1"/>
    </source>
</evidence>
<evidence type="ECO:0000256" key="1">
    <source>
        <dbReference type="ARBA" id="ARBA00022670"/>
    </source>
</evidence>
<accession>A0A511Z2W0</accession>
<keyword evidence="1" id="KW-0645">Protease</keyword>
<dbReference type="PANTHER" id="PTHR32060:SF22">
    <property type="entry name" value="CARBOXYL-TERMINAL-PROCESSING PEPTIDASE 3, CHLOROPLASTIC"/>
    <property type="match status" value="1"/>
</dbReference>
<dbReference type="InterPro" id="IPR005151">
    <property type="entry name" value="Tail-specific_protease"/>
</dbReference>
<dbReference type="OrthoDB" id="9812068at2"/>
<dbReference type="SMART" id="SM00245">
    <property type="entry name" value="TSPc"/>
    <property type="match status" value="1"/>
</dbReference>
<feature type="signal peptide" evidence="4">
    <location>
        <begin position="1"/>
        <end position="23"/>
    </location>
</feature>
<dbReference type="GO" id="GO:0007165">
    <property type="term" value="P:signal transduction"/>
    <property type="evidence" value="ECO:0007669"/>
    <property type="project" value="TreeGrafter"/>
</dbReference>
<evidence type="ECO:0000313" key="7">
    <source>
        <dbReference type="Proteomes" id="UP000321901"/>
    </source>
</evidence>